<dbReference type="InterPro" id="IPR027417">
    <property type="entry name" value="P-loop_NTPase"/>
</dbReference>
<dbReference type="PANTHER" id="PTHR46411">
    <property type="entry name" value="FAMILY ATPASE, PUTATIVE-RELATED"/>
    <property type="match status" value="1"/>
</dbReference>
<dbReference type="EMBL" id="MU866155">
    <property type="protein sequence ID" value="KAK4177798.1"/>
    <property type="molecule type" value="Genomic_DNA"/>
</dbReference>
<dbReference type="AlphaFoldDB" id="A0AAN6W9F0"/>
<dbReference type="SUPFAM" id="SSF52540">
    <property type="entry name" value="P-loop containing nucleoside triphosphate hydrolases"/>
    <property type="match status" value="1"/>
</dbReference>
<dbReference type="Proteomes" id="UP001302321">
    <property type="component" value="Unassembled WGS sequence"/>
</dbReference>
<protein>
    <recommendedName>
        <fullName evidence="3">ATPase AAA-type core domain-containing protein</fullName>
    </recommendedName>
</protein>
<name>A0AAN6W9F0_9PEZI</name>
<evidence type="ECO:0008006" key="3">
    <source>
        <dbReference type="Google" id="ProtNLM"/>
    </source>
</evidence>
<proteinExistence type="predicted"/>
<sequence>MTCGDIGSGSQEVERNMEHHFNLAHKWGCVLLLDEADDVFLARRDVFLARRDVSVSRILRRPCATTAQQKAIHCNGLVSIFLHILEYCSDILFLTTNWVGTVDDAFRSRLQLTLYYPSLRKD</sequence>
<keyword evidence="2" id="KW-1185">Reference proteome</keyword>
<reference evidence="1" key="2">
    <citation type="submission" date="2023-05" db="EMBL/GenBank/DDBJ databases">
        <authorList>
            <consortium name="Lawrence Berkeley National Laboratory"/>
            <person name="Steindorff A."/>
            <person name="Hensen N."/>
            <person name="Bonometti L."/>
            <person name="Westerberg I."/>
            <person name="Brannstrom I.O."/>
            <person name="Guillou S."/>
            <person name="Cros-Aarteil S."/>
            <person name="Calhoun S."/>
            <person name="Haridas S."/>
            <person name="Kuo A."/>
            <person name="Mondo S."/>
            <person name="Pangilinan J."/>
            <person name="Riley R."/>
            <person name="Labutti K."/>
            <person name="Andreopoulos B."/>
            <person name="Lipzen A."/>
            <person name="Chen C."/>
            <person name="Yanf M."/>
            <person name="Daum C."/>
            <person name="Ng V."/>
            <person name="Clum A."/>
            <person name="Ohm R."/>
            <person name="Martin F."/>
            <person name="Silar P."/>
            <person name="Natvig D."/>
            <person name="Lalanne C."/>
            <person name="Gautier V."/>
            <person name="Ament-Velasquez S.L."/>
            <person name="Kruys A."/>
            <person name="Hutchinson M.I."/>
            <person name="Powell A.J."/>
            <person name="Barry K."/>
            <person name="Miller A.N."/>
            <person name="Grigoriev I.V."/>
            <person name="Debuchy R."/>
            <person name="Gladieux P."/>
            <person name="Thoren M.H."/>
            <person name="Johannesson H."/>
        </authorList>
    </citation>
    <scope>NUCLEOTIDE SEQUENCE</scope>
    <source>
        <strain evidence="1">CBS 892.96</strain>
    </source>
</reference>
<reference evidence="1" key="1">
    <citation type="journal article" date="2023" name="Mol. Phylogenet. Evol.">
        <title>Genome-scale phylogeny and comparative genomics of the fungal order Sordariales.</title>
        <authorList>
            <person name="Hensen N."/>
            <person name="Bonometti L."/>
            <person name="Westerberg I."/>
            <person name="Brannstrom I.O."/>
            <person name="Guillou S."/>
            <person name="Cros-Aarteil S."/>
            <person name="Calhoun S."/>
            <person name="Haridas S."/>
            <person name="Kuo A."/>
            <person name="Mondo S."/>
            <person name="Pangilinan J."/>
            <person name="Riley R."/>
            <person name="LaButti K."/>
            <person name="Andreopoulos B."/>
            <person name="Lipzen A."/>
            <person name="Chen C."/>
            <person name="Yan M."/>
            <person name="Daum C."/>
            <person name="Ng V."/>
            <person name="Clum A."/>
            <person name="Steindorff A."/>
            <person name="Ohm R.A."/>
            <person name="Martin F."/>
            <person name="Silar P."/>
            <person name="Natvig D.O."/>
            <person name="Lalanne C."/>
            <person name="Gautier V."/>
            <person name="Ament-Velasquez S.L."/>
            <person name="Kruys A."/>
            <person name="Hutchinson M.I."/>
            <person name="Powell A.J."/>
            <person name="Barry K."/>
            <person name="Miller A.N."/>
            <person name="Grigoriev I.V."/>
            <person name="Debuchy R."/>
            <person name="Gladieux P."/>
            <person name="Hiltunen Thoren M."/>
            <person name="Johannesson H."/>
        </authorList>
    </citation>
    <scope>NUCLEOTIDE SEQUENCE</scope>
    <source>
        <strain evidence="1">CBS 892.96</strain>
    </source>
</reference>
<dbReference type="Gene3D" id="3.40.50.300">
    <property type="entry name" value="P-loop containing nucleotide triphosphate hydrolases"/>
    <property type="match status" value="1"/>
</dbReference>
<evidence type="ECO:0000313" key="1">
    <source>
        <dbReference type="EMBL" id="KAK4177798.1"/>
    </source>
</evidence>
<gene>
    <name evidence="1" type="ORF">QBC36DRAFT_125137</name>
</gene>
<comment type="caution">
    <text evidence="1">The sequence shown here is derived from an EMBL/GenBank/DDBJ whole genome shotgun (WGS) entry which is preliminary data.</text>
</comment>
<organism evidence="1 2">
    <name type="scientific">Triangularia setosa</name>
    <dbReference type="NCBI Taxonomy" id="2587417"/>
    <lineage>
        <taxon>Eukaryota</taxon>
        <taxon>Fungi</taxon>
        <taxon>Dikarya</taxon>
        <taxon>Ascomycota</taxon>
        <taxon>Pezizomycotina</taxon>
        <taxon>Sordariomycetes</taxon>
        <taxon>Sordariomycetidae</taxon>
        <taxon>Sordariales</taxon>
        <taxon>Podosporaceae</taxon>
        <taxon>Triangularia</taxon>
    </lineage>
</organism>
<accession>A0AAN6W9F0</accession>
<dbReference type="PANTHER" id="PTHR46411:SF2">
    <property type="entry name" value="AAA+ ATPASE DOMAIN-CONTAINING PROTEIN"/>
    <property type="match status" value="1"/>
</dbReference>
<evidence type="ECO:0000313" key="2">
    <source>
        <dbReference type="Proteomes" id="UP001302321"/>
    </source>
</evidence>